<dbReference type="SUPFAM" id="SSF52833">
    <property type="entry name" value="Thioredoxin-like"/>
    <property type="match status" value="1"/>
</dbReference>
<accession>A0A1Q2L3T3</accession>
<dbReference type="EMBL" id="CP019640">
    <property type="protein sequence ID" value="AQQ55081.1"/>
    <property type="molecule type" value="Genomic_DNA"/>
</dbReference>
<dbReference type="Pfam" id="PF10262">
    <property type="entry name" value="Rdx"/>
    <property type="match status" value="1"/>
</dbReference>
<evidence type="ECO:0008006" key="4">
    <source>
        <dbReference type="Google" id="ProtNLM"/>
    </source>
</evidence>
<dbReference type="InterPro" id="IPR036249">
    <property type="entry name" value="Thioredoxin-like_sf"/>
</dbReference>
<evidence type="ECO:0000256" key="1">
    <source>
        <dbReference type="ARBA" id="ARBA00023284"/>
    </source>
</evidence>
<dbReference type="NCBIfam" id="TIGR02174">
    <property type="entry name" value="CXXU_selWTH"/>
    <property type="match status" value="1"/>
</dbReference>
<dbReference type="Proteomes" id="UP000188184">
    <property type="component" value="Chromosome"/>
</dbReference>
<keyword evidence="3" id="KW-1185">Reference proteome</keyword>
<reference evidence="2 3" key="1">
    <citation type="submission" date="2017-02" db="EMBL/GenBank/DDBJ databases">
        <title>The complete genomic sequence of a novel cold adapted crude oil-degrading bacterium Planococcus qaidamina Y42.</title>
        <authorList>
            <person name="Yang R."/>
        </authorList>
    </citation>
    <scope>NUCLEOTIDE SEQUENCE [LARGE SCALE GENOMIC DNA]</scope>
    <source>
        <strain evidence="2 3">Y42</strain>
    </source>
</reference>
<dbReference type="InterPro" id="IPR011893">
    <property type="entry name" value="Selenoprotein_Rdx-typ"/>
</dbReference>
<name>A0A1Q2L3T3_9BACL</name>
<sequence length="41" mass="4670">MELVPASGGAFEITVNREKIYSKLETRRYPAVEDVIARMTK</sequence>
<keyword evidence="1" id="KW-0676">Redox-active center</keyword>
<organism evidence="2 3">
    <name type="scientific">Planococcus lenghuensis</name>
    <dbReference type="NCBI Taxonomy" id="2213202"/>
    <lineage>
        <taxon>Bacteria</taxon>
        <taxon>Bacillati</taxon>
        <taxon>Bacillota</taxon>
        <taxon>Bacilli</taxon>
        <taxon>Bacillales</taxon>
        <taxon>Caryophanaceae</taxon>
        <taxon>Planococcus</taxon>
    </lineage>
</organism>
<dbReference type="Gene3D" id="3.40.30.10">
    <property type="entry name" value="Glutaredoxin"/>
    <property type="match status" value="1"/>
</dbReference>
<protein>
    <recommendedName>
        <fullName evidence="4">SelT/SelW/SelH family protein</fullName>
    </recommendedName>
</protein>
<evidence type="ECO:0000313" key="3">
    <source>
        <dbReference type="Proteomes" id="UP000188184"/>
    </source>
</evidence>
<evidence type="ECO:0000313" key="2">
    <source>
        <dbReference type="EMBL" id="AQQ55081.1"/>
    </source>
</evidence>
<gene>
    <name evidence="2" type="ORF">B0X71_10355</name>
</gene>
<dbReference type="KEGG" id="pmar:B0X71_10355"/>
<dbReference type="AlphaFoldDB" id="A0A1Q2L3T3"/>
<proteinExistence type="predicted"/>